<dbReference type="OrthoDB" id="9775794at2"/>
<dbReference type="PROSITE" id="PS00166">
    <property type="entry name" value="ENOYL_COA_HYDRATASE"/>
    <property type="match status" value="1"/>
</dbReference>
<evidence type="ECO:0000313" key="8">
    <source>
        <dbReference type="EMBL" id="SHI08716.1"/>
    </source>
</evidence>
<evidence type="ECO:0000256" key="7">
    <source>
        <dbReference type="RuleBase" id="RU003707"/>
    </source>
</evidence>
<dbReference type="CDD" id="cd06558">
    <property type="entry name" value="crotonase-like"/>
    <property type="match status" value="1"/>
</dbReference>
<protein>
    <recommendedName>
        <fullName evidence="6">short-chain-enoyl-CoA hydratase</fullName>
        <ecNumber evidence="6">4.2.1.150</ecNumber>
    </recommendedName>
</protein>
<comment type="catalytic activity">
    <reaction evidence="5">
        <text>a short-chain (3S)-3-hydroxyacyl-CoA = a short-chain (2E)-enoyl-CoA + H2O</text>
        <dbReference type="Rhea" id="RHEA:52664"/>
        <dbReference type="ChEBI" id="CHEBI:15377"/>
        <dbReference type="ChEBI" id="CHEBI:87488"/>
        <dbReference type="ChEBI" id="CHEBI:136760"/>
        <dbReference type="EC" id="4.2.1.150"/>
    </reaction>
</comment>
<dbReference type="InterPro" id="IPR018376">
    <property type="entry name" value="Enoyl-CoA_hyd/isom_CS"/>
</dbReference>
<dbReference type="InterPro" id="IPR001753">
    <property type="entry name" value="Enoyl-CoA_hydra/iso"/>
</dbReference>
<dbReference type="Proteomes" id="UP000183954">
    <property type="component" value="Unassembled WGS sequence"/>
</dbReference>
<evidence type="ECO:0000313" key="9">
    <source>
        <dbReference type="Proteomes" id="UP000183954"/>
    </source>
</evidence>
<dbReference type="InterPro" id="IPR029045">
    <property type="entry name" value="ClpP/crotonase-like_dom_sf"/>
</dbReference>
<comment type="subunit">
    <text evidence="3">Homotetramer.</text>
</comment>
<accession>A0A1M5Y9S9</accession>
<evidence type="ECO:0000256" key="5">
    <source>
        <dbReference type="ARBA" id="ARBA00050624"/>
    </source>
</evidence>
<dbReference type="EC" id="4.2.1.150" evidence="6"/>
<dbReference type="RefSeq" id="WP_073029926.1">
    <property type="nucleotide sequence ID" value="NZ_FQXJ01000007.1"/>
</dbReference>
<dbReference type="PANTHER" id="PTHR11941">
    <property type="entry name" value="ENOYL-COA HYDRATASE-RELATED"/>
    <property type="match status" value="1"/>
</dbReference>
<dbReference type="AlphaFoldDB" id="A0A1M5Y9S9"/>
<organism evidence="8 9">
    <name type="scientific">Desulfosporosinus lacus DSM 15449</name>
    <dbReference type="NCBI Taxonomy" id="1121420"/>
    <lineage>
        <taxon>Bacteria</taxon>
        <taxon>Bacillati</taxon>
        <taxon>Bacillota</taxon>
        <taxon>Clostridia</taxon>
        <taxon>Eubacteriales</taxon>
        <taxon>Desulfitobacteriaceae</taxon>
        <taxon>Desulfosporosinus</taxon>
    </lineage>
</organism>
<dbReference type="Pfam" id="PF00378">
    <property type="entry name" value="ECH_1"/>
    <property type="match status" value="1"/>
</dbReference>
<keyword evidence="4" id="KW-0456">Lyase</keyword>
<comment type="similarity">
    <text evidence="2 7">Belongs to the enoyl-CoA hydratase/isomerase family.</text>
</comment>
<evidence type="ECO:0000256" key="3">
    <source>
        <dbReference type="ARBA" id="ARBA00011881"/>
    </source>
</evidence>
<evidence type="ECO:0000256" key="1">
    <source>
        <dbReference type="ARBA" id="ARBA00005086"/>
    </source>
</evidence>
<dbReference type="SUPFAM" id="SSF52096">
    <property type="entry name" value="ClpP/crotonase"/>
    <property type="match status" value="1"/>
</dbReference>
<evidence type="ECO:0000256" key="6">
    <source>
        <dbReference type="ARBA" id="ARBA00067035"/>
    </source>
</evidence>
<dbReference type="FunFam" id="3.90.226.10:FF:000009">
    <property type="entry name" value="Carnitinyl-CoA dehydratase"/>
    <property type="match status" value="1"/>
</dbReference>
<evidence type="ECO:0000256" key="2">
    <source>
        <dbReference type="ARBA" id="ARBA00005254"/>
    </source>
</evidence>
<dbReference type="FunFam" id="1.10.12.10:FF:000001">
    <property type="entry name" value="Probable enoyl-CoA hydratase, mitochondrial"/>
    <property type="match status" value="1"/>
</dbReference>
<dbReference type="EMBL" id="FQXJ01000007">
    <property type="protein sequence ID" value="SHI08716.1"/>
    <property type="molecule type" value="Genomic_DNA"/>
</dbReference>
<dbReference type="Gene3D" id="1.10.12.10">
    <property type="entry name" value="Lyase 2-enoyl-coa Hydratase, Chain A, domain 2"/>
    <property type="match status" value="1"/>
</dbReference>
<name>A0A1M5Y9S9_9FIRM</name>
<evidence type="ECO:0000256" key="4">
    <source>
        <dbReference type="ARBA" id="ARBA00023239"/>
    </source>
</evidence>
<dbReference type="Gene3D" id="3.90.226.10">
    <property type="entry name" value="2-enoyl-CoA Hydratase, Chain A, domain 1"/>
    <property type="match status" value="1"/>
</dbReference>
<sequence length="259" mass="27229">MTYEAIQVSKENGVATITLNRPPMNPLNTQIFKELTQAINELQSDISVGAVIMTGSGDKAFAAGADVTEMANLTPVEVYNFCQDSQIAFKRIENLGKPVIAAINGLALGGGCELALCCDFRVAADTAKFGQPEIGLGIIPGAGGTQRLPRLIGAAKAKELIFLGDIIDASAALGLGLVNKVVPTELLLEEAQKLAKRLSSKPAVAMAMAKSAINTGLNLDISSALTLEIQCFVTAFASDDRKEGIGAFMEKRKPNFTGK</sequence>
<comment type="pathway">
    <text evidence="1">Lipid metabolism; butanoate metabolism.</text>
</comment>
<dbReference type="InterPro" id="IPR014748">
    <property type="entry name" value="Enoyl-CoA_hydra_C"/>
</dbReference>
<dbReference type="STRING" id="1121420.SAMN02746098_02369"/>
<keyword evidence="9" id="KW-1185">Reference proteome</keyword>
<proteinExistence type="inferred from homology"/>
<dbReference type="PANTHER" id="PTHR11941:SF54">
    <property type="entry name" value="ENOYL-COA HYDRATASE, MITOCHONDRIAL"/>
    <property type="match status" value="1"/>
</dbReference>
<reference evidence="9" key="1">
    <citation type="submission" date="2016-11" db="EMBL/GenBank/DDBJ databases">
        <authorList>
            <person name="Varghese N."/>
            <person name="Submissions S."/>
        </authorList>
    </citation>
    <scope>NUCLEOTIDE SEQUENCE [LARGE SCALE GENOMIC DNA]</scope>
    <source>
        <strain evidence="9">DSM 15449</strain>
    </source>
</reference>
<dbReference type="GO" id="GO:0018812">
    <property type="term" value="F:3-hydroxyacyl-CoA dehydratase activity"/>
    <property type="evidence" value="ECO:0007669"/>
    <property type="project" value="UniProtKB-EC"/>
</dbReference>
<gene>
    <name evidence="8" type="ORF">SAMN02746098_02369</name>
</gene>
<dbReference type="GO" id="GO:0006635">
    <property type="term" value="P:fatty acid beta-oxidation"/>
    <property type="evidence" value="ECO:0007669"/>
    <property type="project" value="TreeGrafter"/>
</dbReference>